<evidence type="ECO:0000313" key="3">
    <source>
        <dbReference type="Proteomes" id="UP001369815"/>
    </source>
</evidence>
<sequence>MTTPEVSHGRGGAGNITPDNTKYVDGEIVRQGQEGSHGDGAFSTGRGGAANIADADKPPSAMRADRDVVPEEATRPSTDGESFHVGRGGAANVHLSEQDKQKKLEKHNHQHHHGNNNNKVTDSPSSPGAPPNLSLADKLKHKIFGVFKK</sequence>
<protein>
    <submittedName>
        <fullName evidence="2">Uncharacterized protein</fullName>
    </submittedName>
</protein>
<accession>A0AAX6M743</accession>
<proteinExistence type="predicted"/>
<dbReference type="InterPro" id="IPR022024">
    <property type="entry name" value="DUF3602"/>
</dbReference>
<gene>
    <name evidence="2" type="ORF">Daesc_010037</name>
</gene>
<evidence type="ECO:0000256" key="1">
    <source>
        <dbReference type="SAM" id="MobiDB-lite"/>
    </source>
</evidence>
<keyword evidence="3" id="KW-1185">Reference proteome</keyword>
<feature type="compositionally biased region" description="Basic residues" evidence="1">
    <location>
        <begin position="103"/>
        <end position="114"/>
    </location>
</feature>
<dbReference type="EMBL" id="JBANMG010000010">
    <property type="protein sequence ID" value="KAK6948273.1"/>
    <property type="molecule type" value="Genomic_DNA"/>
</dbReference>
<dbReference type="PANTHER" id="PTHR34693:SF3">
    <property type="match status" value="1"/>
</dbReference>
<feature type="region of interest" description="Disordered" evidence="1">
    <location>
        <begin position="1"/>
        <end position="138"/>
    </location>
</feature>
<reference evidence="2 3" key="1">
    <citation type="journal article" date="2024" name="Front Chem Biol">
        <title>Unveiling the potential of Daldinia eschscholtzii MFLUCC 19-0629 through bioactivity and bioinformatics studies for enhanced sustainable agriculture production.</title>
        <authorList>
            <person name="Brooks S."/>
            <person name="Weaver J.A."/>
            <person name="Klomchit A."/>
            <person name="Alharthi S.A."/>
            <person name="Onlamun T."/>
            <person name="Nurani R."/>
            <person name="Vong T.K."/>
            <person name="Alberti F."/>
            <person name="Greco C."/>
        </authorList>
    </citation>
    <scope>NUCLEOTIDE SEQUENCE [LARGE SCALE GENOMIC DNA]</scope>
    <source>
        <strain evidence="2">MFLUCC 19-0629</strain>
    </source>
</reference>
<organism evidence="2 3">
    <name type="scientific">Daldinia eschscholtzii</name>
    <dbReference type="NCBI Taxonomy" id="292717"/>
    <lineage>
        <taxon>Eukaryota</taxon>
        <taxon>Fungi</taxon>
        <taxon>Dikarya</taxon>
        <taxon>Ascomycota</taxon>
        <taxon>Pezizomycotina</taxon>
        <taxon>Sordariomycetes</taxon>
        <taxon>Xylariomycetidae</taxon>
        <taxon>Xylariales</taxon>
        <taxon>Hypoxylaceae</taxon>
        <taxon>Daldinia</taxon>
    </lineage>
</organism>
<dbReference type="PANTHER" id="PTHR34693">
    <property type="entry name" value="PROTEIN PAR32"/>
    <property type="match status" value="1"/>
</dbReference>
<dbReference type="AlphaFoldDB" id="A0AAX6M743"/>
<feature type="compositionally biased region" description="Basic and acidic residues" evidence="1">
    <location>
        <begin position="63"/>
        <end position="74"/>
    </location>
</feature>
<evidence type="ECO:0000313" key="2">
    <source>
        <dbReference type="EMBL" id="KAK6948273.1"/>
    </source>
</evidence>
<dbReference type="Proteomes" id="UP001369815">
    <property type="component" value="Unassembled WGS sequence"/>
</dbReference>
<dbReference type="Pfam" id="PF12223">
    <property type="entry name" value="DUF3602"/>
    <property type="match status" value="1"/>
</dbReference>
<comment type="caution">
    <text evidence="2">The sequence shown here is derived from an EMBL/GenBank/DDBJ whole genome shotgun (WGS) entry which is preliminary data.</text>
</comment>
<dbReference type="InterPro" id="IPR053203">
    <property type="entry name" value="Cisplatin_resist-associated"/>
</dbReference>
<name>A0AAX6M743_9PEZI</name>